<evidence type="ECO:0000256" key="5">
    <source>
        <dbReference type="ARBA" id="ARBA00022704"/>
    </source>
</evidence>
<dbReference type="FunFam" id="3.10.450.10:FF:000001">
    <property type="entry name" value="Cystatin-A"/>
    <property type="match status" value="1"/>
</dbReference>
<dbReference type="InterPro" id="IPR046350">
    <property type="entry name" value="Cystatin_sf"/>
</dbReference>
<dbReference type="PANTHER" id="PTHR11414">
    <property type="entry name" value="CYSTATIN FAMILY MEMBER"/>
    <property type="match status" value="1"/>
</dbReference>
<dbReference type="SMART" id="SM00043">
    <property type="entry name" value="CY"/>
    <property type="match status" value="1"/>
</dbReference>
<dbReference type="Ensembl" id="ENSCCRT00000111411.1">
    <property type="protein sequence ID" value="ENSCCRP00000145687.1"/>
    <property type="gene ID" value="ENSCCRG00000029591.2"/>
</dbReference>
<dbReference type="GeneTree" id="ENSGT00940000154826"/>
<accession>A0A9J8ALI3</accession>
<feature type="signal peptide" evidence="9">
    <location>
        <begin position="1"/>
        <end position="20"/>
    </location>
</feature>
<evidence type="ECO:0000256" key="2">
    <source>
        <dbReference type="ARBA" id="ARBA00009403"/>
    </source>
</evidence>
<comment type="similarity">
    <text evidence="2">Belongs to the cystatin family.</text>
</comment>
<evidence type="ECO:0000313" key="12">
    <source>
        <dbReference type="Proteomes" id="UP001108240"/>
    </source>
</evidence>
<keyword evidence="9" id="KW-0732">Signal</keyword>
<organism evidence="11 12">
    <name type="scientific">Cyprinus carpio carpio</name>
    <dbReference type="NCBI Taxonomy" id="630221"/>
    <lineage>
        <taxon>Eukaryota</taxon>
        <taxon>Metazoa</taxon>
        <taxon>Chordata</taxon>
        <taxon>Craniata</taxon>
        <taxon>Vertebrata</taxon>
        <taxon>Euteleostomi</taxon>
        <taxon>Actinopterygii</taxon>
        <taxon>Neopterygii</taxon>
        <taxon>Teleostei</taxon>
        <taxon>Ostariophysi</taxon>
        <taxon>Cypriniformes</taxon>
        <taxon>Cyprinidae</taxon>
        <taxon>Cyprininae</taxon>
        <taxon>Cyprinus</taxon>
    </lineage>
</organism>
<protein>
    <recommendedName>
        <fullName evidence="7">Cystatin-B</fullName>
    </recommendedName>
    <alternativeName>
        <fullName evidence="8">Stefin-B</fullName>
    </alternativeName>
</protein>
<dbReference type="GO" id="GO:0002376">
    <property type="term" value="P:immune system process"/>
    <property type="evidence" value="ECO:0007669"/>
    <property type="project" value="UniProtKB-KW"/>
</dbReference>
<reference evidence="11" key="2">
    <citation type="submission" date="2025-09" db="UniProtKB">
        <authorList>
            <consortium name="Ensembl"/>
        </authorList>
    </citation>
    <scope>IDENTIFICATION</scope>
</reference>
<evidence type="ECO:0000256" key="9">
    <source>
        <dbReference type="SAM" id="SignalP"/>
    </source>
</evidence>
<dbReference type="GO" id="GO:0004869">
    <property type="term" value="F:cysteine-type endopeptidase inhibitor activity"/>
    <property type="evidence" value="ECO:0007669"/>
    <property type="project" value="UniProtKB-KW"/>
</dbReference>
<dbReference type="GO" id="GO:0005829">
    <property type="term" value="C:cytosol"/>
    <property type="evidence" value="ECO:0007669"/>
    <property type="project" value="TreeGrafter"/>
</dbReference>
<evidence type="ECO:0000256" key="7">
    <source>
        <dbReference type="ARBA" id="ARBA00040677"/>
    </source>
</evidence>
<dbReference type="PANTHER" id="PTHR11414:SF21">
    <property type="entry name" value="CYSTATIN 14A, TANDEM DUPLICATE 1-RELATED"/>
    <property type="match status" value="1"/>
</dbReference>
<feature type="domain" description="Cystatin" evidence="10">
    <location>
        <begin position="96"/>
        <end position="193"/>
    </location>
</feature>
<evidence type="ECO:0000256" key="3">
    <source>
        <dbReference type="ARBA" id="ARBA00022490"/>
    </source>
</evidence>
<comment type="subcellular location">
    <subcellularLocation>
        <location evidence="1">Cytoplasm</location>
    </subcellularLocation>
</comment>
<dbReference type="CDD" id="cd00042">
    <property type="entry name" value="CY"/>
    <property type="match status" value="1"/>
</dbReference>
<feature type="chain" id="PRO_5039930275" description="Cystatin-B" evidence="9">
    <location>
        <begin position="21"/>
        <end position="193"/>
    </location>
</feature>
<evidence type="ECO:0000313" key="11">
    <source>
        <dbReference type="Ensembl" id="ENSCCRP00000145687.1"/>
    </source>
</evidence>
<keyword evidence="3" id="KW-0963">Cytoplasm</keyword>
<proteinExistence type="inferred from homology"/>
<keyword evidence="12" id="KW-1185">Reference proteome</keyword>
<dbReference type="Proteomes" id="UP001108240">
    <property type="component" value="Unplaced"/>
</dbReference>
<keyword evidence="4" id="KW-0646">Protease inhibitor</keyword>
<sequence>MTKNTLTHHVCVCLCRSLCAGDLQGMLVAPGINPASSSSGSRTSKSWTLPVDIMSFSCSYVTTSSETHHAWLGRSLMLSQPLSRFSTSRNITAMATLVGGTSVVKQATAEVQKICDEVKHHAEEKTGRRFTVFIAKSFTMQVVAGTNYFIKVNVGGDEFVHLRVHKSLPHTGGKLQLQGIQTSKAHHDPIEYF</sequence>
<reference evidence="11" key="1">
    <citation type="submission" date="2025-08" db="UniProtKB">
        <authorList>
            <consortium name="Ensembl"/>
        </authorList>
    </citation>
    <scope>IDENTIFICATION</scope>
</reference>
<evidence type="ECO:0000256" key="1">
    <source>
        <dbReference type="ARBA" id="ARBA00004496"/>
    </source>
</evidence>
<evidence type="ECO:0000256" key="6">
    <source>
        <dbReference type="ARBA" id="ARBA00022859"/>
    </source>
</evidence>
<name>A0A9J8ALI3_CYPCA</name>
<evidence type="ECO:0000256" key="4">
    <source>
        <dbReference type="ARBA" id="ARBA00022690"/>
    </source>
</evidence>
<dbReference type="GO" id="GO:0071220">
    <property type="term" value="P:cellular response to bacterial lipoprotein"/>
    <property type="evidence" value="ECO:0007669"/>
    <property type="project" value="UniProtKB-ARBA"/>
</dbReference>
<evidence type="ECO:0000259" key="10">
    <source>
        <dbReference type="SMART" id="SM00043"/>
    </source>
</evidence>
<dbReference type="PRINTS" id="PR00295">
    <property type="entry name" value="STEFINA"/>
</dbReference>
<dbReference type="AlphaFoldDB" id="A0A9J8ALI3"/>
<dbReference type="SUPFAM" id="SSF54403">
    <property type="entry name" value="Cystatin/monellin"/>
    <property type="match status" value="1"/>
</dbReference>
<evidence type="ECO:0000256" key="8">
    <source>
        <dbReference type="ARBA" id="ARBA00041437"/>
    </source>
</evidence>
<dbReference type="Pfam" id="PF00031">
    <property type="entry name" value="Cystatin"/>
    <property type="match status" value="1"/>
</dbReference>
<dbReference type="InterPro" id="IPR000010">
    <property type="entry name" value="Cystatin_dom"/>
</dbReference>
<dbReference type="InterPro" id="IPR001713">
    <property type="entry name" value="Prot_inh_stefin"/>
</dbReference>
<keyword evidence="6" id="KW-0391">Immunity</keyword>
<dbReference type="Gene3D" id="3.10.450.10">
    <property type="match status" value="1"/>
</dbReference>
<keyword evidence="5" id="KW-0789">Thiol protease inhibitor</keyword>